<organism evidence="2">
    <name type="scientific">Anopheles sinensis</name>
    <name type="common">Mosquito</name>
    <dbReference type="NCBI Taxonomy" id="74873"/>
    <lineage>
        <taxon>Eukaryota</taxon>
        <taxon>Metazoa</taxon>
        <taxon>Ecdysozoa</taxon>
        <taxon>Arthropoda</taxon>
        <taxon>Hexapoda</taxon>
        <taxon>Insecta</taxon>
        <taxon>Pterygota</taxon>
        <taxon>Neoptera</taxon>
        <taxon>Endopterygota</taxon>
        <taxon>Diptera</taxon>
        <taxon>Nematocera</taxon>
        <taxon>Culicoidea</taxon>
        <taxon>Culicidae</taxon>
        <taxon>Anophelinae</taxon>
        <taxon>Anopheles</taxon>
    </lineage>
</organism>
<evidence type="ECO:0000313" key="2">
    <source>
        <dbReference type="EMBL" id="KFB36523.1"/>
    </source>
</evidence>
<proteinExistence type="predicted"/>
<sequence length="147" mass="16079">MSRPRSFKFKVSLPAYLNRCDRVSFVYHFTAHKPSRCAGKAINHRPITSLAPAIPFLSRGGGGGDAIDATSRRMSWRKSRRRNVSIPGNQSLPQKSSATNPCPGTTRERKIGEHTTQQPNKPLSSSATAGELEDGYIPLRKIHPAAG</sequence>
<feature type="compositionally biased region" description="Polar residues" evidence="1">
    <location>
        <begin position="86"/>
        <end position="103"/>
    </location>
</feature>
<dbReference type="AlphaFoldDB" id="A0A084VEX9"/>
<feature type="compositionally biased region" description="Polar residues" evidence="1">
    <location>
        <begin position="114"/>
        <end position="128"/>
    </location>
</feature>
<keyword evidence="4" id="KW-1185">Reference proteome</keyword>
<dbReference type="EMBL" id="KE524784">
    <property type="protein sequence ID" value="KFB36523.1"/>
    <property type="molecule type" value="Genomic_DNA"/>
</dbReference>
<name>A0A084VEX9_ANOSI</name>
<evidence type="ECO:0000313" key="3">
    <source>
        <dbReference type="EnsemblMetazoa" id="ASIC003677-PA"/>
    </source>
</evidence>
<accession>A0A084VEX9</accession>
<dbReference type="Proteomes" id="UP000030765">
    <property type="component" value="Unassembled WGS sequence"/>
</dbReference>
<evidence type="ECO:0000256" key="1">
    <source>
        <dbReference type="SAM" id="MobiDB-lite"/>
    </source>
</evidence>
<dbReference type="VEuPathDB" id="VectorBase:ASIC003677"/>
<dbReference type="EnsemblMetazoa" id="ASIC003677-RA">
    <property type="protein sequence ID" value="ASIC003677-PA"/>
    <property type="gene ID" value="ASIC003677"/>
</dbReference>
<feature type="compositionally biased region" description="Basic residues" evidence="1">
    <location>
        <begin position="74"/>
        <end position="83"/>
    </location>
</feature>
<dbReference type="EMBL" id="ATLV01012344">
    <property type="status" value="NOT_ANNOTATED_CDS"/>
    <property type="molecule type" value="Genomic_DNA"/>
</dbReference>
<reference evidence="3" key="2">
    <citation type="submission" date="2020-05" db="UniProtKB">
        <authorList>
            <consortium name="EnsemblMetazoa"/>
        </authorList>
    </citation>
    <scope>IDENTIFICATION</scope>
</reference>
<gene>
    <name evidence="2" type="ORF">ZHAS_00003677</name>
</gene>
<evidence type="ECO:0000313" key="4">
    <source>
        <dbReference type="Proteomes" id="UP000030765"/>
    </source>
</evidence>
<reference evidence="2 4" key="1">
    <citation type="journal article" date="2014" name="BMC Genomics">
        <title>Genome sequence of Anopheles sinensis provides insight into genetics basis of mosquito competence for malaria parasites.</title>
        <authorList>
            <person name="Zhou D."/>
            <person name="Zhang D."/>
            <person name="Ding G."/>
            <person name="Shi L."/>
            <person name="Hou Q."/>
            <person name="Ye Y."/>
            <person name="Xu Y."/>
            <person name="Zhou H."/>
            <person name="Xiong C."/>
            <person name="Li S."/>
            <person name="Yu J."/>
            <person name="Hong S."/>
            <person name="Yu X."/>
            <person name="Zou P."/>
            <person name="Chen C."/>
            <person name="Chang X."/>
            <person name="Wang W."/>
            <person name="Lv Y."/>
            <person name="Sun Y."/>
            <person name="Ma L."/>
            <person name="Shen B."/>
            <person name="Zhu C."/>
        </authorList>
    </citation>
    <scope>NUCLEOTIDE SEQUENCE [LARGE SCALE GENOMIC DNA]</scope>
</reference>
<feature type="region of interest" description="Disordered" evidence="1">
    <location>
        <begin position="59"/>
        <end position="147"/>
    </location>
</feature>
<protein>
    <submittedName>
        <fullName evidence="2 3">Tudor and KH domain-containing protein</fullName>
    </submittedName>
</protein>